<dbReference type="InterPro" id="IPR040466">
    <property type="entry name" value="NKAP"/>
</dbReference>
<comment type="similarity">
    <text evidence="1">Belongs to the NKAP family.</text>
</comment>
<feature type="compositionally biased region" description="Basic residues" evidence="2">
    <location>
        <begin position="220"/>
        <end position="236"/>
    </location>
</feature>
<reference evidence="5" key="2">
    <citation type="submission" date="2016-11" db="UniProtKB">
        <authorList>
            <consortium name="WormBaseParasite"/>
        </authorList>
    </citation>
    <scope>IDENTIFICATION</scope>
</reference>
<keyword evidence="4" id="KW-1185">Reference proteome</keyword>
<feature type="region of interest" description="Disordered" evidence="2">
    <location>
        <begin position="1"/>
        <end position="146"/>
    </location>
</feature>
<dbReference type="GO" id="GO:0010468">
    <property type="term" value="P:regulation of gene expression"/>
    <property type="evidence" value="ECO:0007669"/>
    <property type="project" value="TreeGrafter"/>
</dbReference>
<evidence type="ECO:0000256" key="1">
    <source>
        <dbReference type="ARBA" id="ARBA00009313"/>
    </source>
</evidence>
<dbReference type="GO" id="GO:0003682">
    <property type="term" value="F:chromatin binding"/>
    <property type="evidence" value="ECO:0007669"/>
    <property type="project" value="InterPro"/>
</dbReference>
<evidence type="ECO:0000256" key="2">
    <source>
        <dbReference type="SAM" id="MobiDB-lite"/>
    </source>
</evidence>
<dbReference type="STRING" id="7209.A0A1I7VNF3"/>
<feature type="compositionally biased region" description="Basic and acidic residues" evidence="2">
    <location>
        <begin position="42"/>
        <end position="65"/>
    </location>
</feature>
<name>A0A1I7VNF3_LOALO</name>
<evidence type="ECO:0000313" key="4">
    <source>
        <dbReference type="Proteomes" id="UP000095285"/>
    </source>
</evidence>
<dbReference type="GO" id="GO:0005634">
    <property type="term" value="C:nucleus"/>
    <property type="evidence" value="ECO:0007669"/>
    <property type="project" value="TreeGrafter"/>
</dbReference>
<dbReference type="eggNOG" id="KOG2812">
    <property type="taxonomic scope" value="Eukaryota"/>
</dbReference>
<organism evidence="4 5">
    <name type="scientific">Loa loa</name>
    <name type="common">Eye worm</name>
    <name type="synonym">Filaria loa</name>
    <dbReference type="NCBI Taxonomy" id="7209"/>
    <lineage>
        <taxon>Eukaryota</taxon>
        <taxon>Metazoa</taxon>
        <taxon>Ecdysozoa</taxon>
        <taxon>Nematoda</taxon>
        <taxon>Chromadorea</taxon>
        <taxon>Rhabditida</taxon>
        <taxon>Spirurina</taxon>
        <taxon>Spiruromorpha</taxon>
        <taxon>Filarioidea</taxon>
        <taxon>Onchocercidae</taxon>
        <taxon>Loa</taxon>
    </lineage>
</organism>
<reference evidence="4" key="1">
    <citation type="submission" date="2012-04" db="EMBL/GenBank/DDBJ databases">
        <title>The Genome Sequence of Loa loa.</title>
        <authorList>
            <consortium name="The Broad Institute Genome Sequencing Platform"/>
            <consortium name="Broad Institute Genome Sequencing Center for Infectious Disease"/>
            <person name="Nutman T.B."/>
            <person name="Fink D.L."/>
            <person name="Russ C."/>
            <person name="Young S."/>
            <person name="Zeng Q."/>
            <person name="Gargeya S."/>
            <person name="Alvarado L."/>
            <person name="Berlin A."/>
            <person name="Chapman S.B."/>
            <person name="Chen Z."/>
            <person name="Freedman E."/>
            <person name="Gellesch M."/>
            <person name="Goldberg J."/>
            <person name="Griggs A."/>
            <person name="Gujja S."/>
            <person name="Heilman E.R."/>
            <person name="Heiman D."/>
            <person name="Howarth C."/>
            <person name="Mehta T."/>
            <person name="Neiman D."/>
            <person name="Pearson M."/>
            <person name="Roberts A."/>
            <person name="Saif S."/>
            <person name="Shea T."/>
            <person name="Shenoy N."/>
            <person name="Sisk P."/>
            <person name="Stolte C."/>
            <person name="Sykes S."/>
            <person name="White J."/>
            <person name="Yandava C."/>
            <person name="Haas B."/>
            <person name="Henn M.R."/>
            <person name="Nusbaum C."/>
            <person name="Birren B."/>
        </authorList>
    </citation>
    <scope>NUCLEOTIDE SEQUENCE [LARGE SCALE GENOMIC DNA]</scope>
</reference>
<sequence>MKSRTNSLRGSPETTASSSAEYSESNDNSDRHSTTPSVEMQLGDRKSFRKKEKEMKRRESEHSDDSNLPVKFRRKNDGYFKRDGYKRRSSRSISRERYYVSKSRKTTRSSHSPTSVRRAGIKKESSDGEGSDHQELDSLKKNAREDAIWAERRKERERRCEWGVRGVWGRSPLMHEIHQVYEEYERVEEELRKEEEQLPQPLNIKATEVAKRSKKEEKGNKKKQKEKKKHKKKHKKSSSESEEWVEVTAEMREAEAAREKLEEAAMIGPAIPDHLQQKHAALVDTTKRVNYGKDMLRGEAAAMASYIAQGKRIPRRGEIGLSSAEISEYEKIGYVMSGTRHKSMEATRLRKENQVMTAEEKRLLSGFTHDERKKKEEIVLQQFKSFIESKKGKN</sequence>
<evidence type="ECO:0000313" key="5">
    <source>
        <dbReference type="WBParaSite" id="EN70_4505"/>
    </source>
</evidence>
<dbReference type="AlphaFoldDB" id="A0A1I7VNF3"/>
<dbReference type="InterPro" id="IPR009269">
    <property type="entry name" value="NKAP_C"/>
</dbReference>
<dbReference type="PANTHER" id="PTHR13087">
    <property type="entry name" value="NF-KAPPA B ACTIVATING PROTEIN"/>
    <property type="match status" value="1"/>
</dbReference>
<accession>A0A1I7VNF3</accession>
<dbReference type="Pfam" id="PF06047">
    <property type="entry name" value="Nkap_C"/>
    <property type="match status" value="1"/>
</dbReference>
<dbReference type="WBParaSite" id="EN70_4505">
    <property type="protein sequence ID" value="EN70_4505"/>
    <property type="gene ID" value="EN70_4505"/>
</dbReference>
<feature type="compositionally biased region" description="Basic and acidic residues" evidence="2">
    <location>
        <begin position="208"/>
        <end position="219"/>
    </location>
</feature>
<proteinExistence type="inferred from homology"/>
<dbReference type="Proteomes" id="UP000095285">
    <property type="component" value="Unassembled WGS sequence"/>
</dbReference>
<feature type="region of interest" description="Disordered" evidence="2">
    <location>
        <begin position="192"/>
        <end position="244"/>
    </location>
</feature>
<feature type="compositionally biased region" description="Low complexity" evidence="2">
    <location>
        <begin position="14"/>
        <end position="26"/>
    </location>
</feature>
<protein>
    <submittedName>
        <fullName evidence="5">Nkap_C domain-containing protein</fullName>
    </submittedName>
</protein>
<feature type="domain" description="NF-kappa-B-activating protein C-terminal" evidence="3">
    <location>
        <begin position="289"/>
        <end position="388"/>
    </location>
</feature>
<dbReference type="PANTHER" id="PTHR13087:SF0">
    <property type="entry name" value="NFKB ACTIVATING PROTEIN LIKE"/>
    <property type="match status" value="1"/>
</dbReference>
<feature type="compositionally biased region" description="Basic and acidic residues" evidence="2">
    <location>
        <begin position="121"/>
        <end position="146"/>
    </location>
</feature>
<feature type="compositionally biased region" description="Polar residues" evidence="2">
    <location>
        <begin position="1"/>
        <end position="13"/>
    </location>
</feature>
<evidence type="ECO:0000259" key="3">
    <source>
        <dbReference type="Pfam" id="PF06047"/>
    </source>
</evidence>